<protein>
    <recommendedName>
        <fullName evidence="1">Cryptic loci regulator 2 N-terminal domain-containing protein</fullName>
    </recommendedName>
</protein>
<sequence length="713" mass="80329">MAINYQELLRAGVLDRQKNLIKLPRTDTITGAEPNLDEGRFEIAQIASVKYWCKVAGIYIAEQLGLPTPTVWRLAALPEGYHLFEVWGEPQLTPMESAKYTMTLFSDSNKPFVKPAAFAPHALWLCLDSKKNKCKCHNCMSRLNSRDEDGEARGIMLNPPGPDPYLPQAEPYLASAFQRVWASTRERQDELLPVTLKGKTFQRLRPNELVWFQLPKPLVSPDRALNIAYWPAHISSREIRSRVTQQAWSSVIDDSDDEMSIDNDNDFDLENNVVQEERYRIQLLGIRQETVTARSRLLPQLSYRPPANLLKAPLKNVPLDKLQWLSRDKRPKWQLAPSVEALLFPENSAGRTERLRARPTFDEALPAYYLAVCILSYLCTAVVDAESFALDSDLALSKPTPTHLALRKEVMETIRSAWIIPKHHLWPEFGPLNATPPTWKNTYLQGVILGADRIWVADVVRLDVQESDFDRLHQEIARTSAGALSHQDLAALKKVRRAFLMDLDAIVYPESTGSPDAERNLLFCGSIMVALHRERDADLIIRLGSAVRSTPHGDPTTSNPPGYSLEWTRPRTSLLHTGKLAFSPDMVFVPLLDAKKGFVAALPFTLIAGRWHPSSESLALEDKGKRLYSHMNVYNGLMEKLDAAPTPDSELDLTPAERALVVEGWAPGGKSSMGCQNGWASLLELHDQVERTAKVEICEMLEEESRKRLAKRA</sequence>
<dbReference type="PANTHER" id="PTHR38046:SF1">
    <property type="entry name" value="CRYPTIC LOCI REGULATOR 2"/>
    <property type="match status" value="1"/>
</dbReference>
<dbReference type="GO" id="GO:0033553">
    <property type="term" value="C:rDNA heterochromatin"/>
    <property type="evidence" value="ECO:0007669"/>
    <property type="project" value="TreeGrafter"/>
</dbReference>
<dbReference type="Proteomes" id="UP000078113">
    <property type="component" value="Unassembled WGS sequence"/>
</dbReference>
<dbReference type="GO" id="GO:0070824">
    <property type="term" value="C:SHREC complex"/>
    <property type="evidence" value="ECO:0007669"/>
    <property type="project" value="InterPro"/>
</dbReference>
<feature type="domain" description="Cryptic loci regulator 2 N-terminal" evidence="1">
    <location>
        <begin position="72"/>
        <end position="139"/>
    </location>
</feature>
<dbReference type="GO" id="GO:0030466">
    <property type="term" value="P:silent mating-type cassette heterochromatin formation"/>
    <property type="evidence" value="ECO:0007669"/>
    <property type="project" value="TreeGrafter"/>
</dbReference>
<dbReference type="PANTHER" id="PTHR38046">
    <property type="entry name" value="CRYPTIC LOCI REGULATOR 2"/>
    <property type="match status" value="1"/>
</dbReference>
<reference evidence="2" key="2">
    <citation type="journal article" date="2019" name="IMA Fungus">
        <title>Genome sequencing and comparison of five Tilletia species to identify candidate genes for the detection of regulated species infecting wheat.</title>
        <authorList>
            <person name="Nguyen H.D.T."/>
            <person name="Sultana T."/>
            <person name="Kesanakurti P."/>
            <person name="Hambleton S."/>
        </authorList>
    </citation>
    <scope>NUCLEOTIDE SEQUENCE</scope>
    <source>
        <strain evidence="2">DAOMC 236422</strain>
    </source>
</reference>
<dbReference type="GO" id="GO:0031934">
    <property type="term" value="C:mating-type region heterochromatin"/>
    <property type="evidence" value="ECO:0007669"/>
    <property type="project" value="TreeGrafter"/>
</dbReference>
<evidence type="ECO:0000313" key="3">
    <source>
        <dbReference type="Proteomes" id="UP000078113"/>
    </source>
</evidence>
<dbReference type="Pfam" id="PF16761">
    <property type="entry name" value="Clr2_transil"/>
    <property type="match status" value="1"/>
</dbReference>
<comment type="caution">
    <text evidence="2">The sequence shown here is derived from an EMBL/GenBank/DDBJ whole genome shotgun (WGS) entry which is preliminary data.</text>
</comment>
<dbReference type="AlphaFoldDB" id="A0A8X7T7Z1"/>
<dbReference type="EMBL" id="LWDG02000036">
    <property type="protein sequence ID" value="KAE8270813.1"/>
    <property type="molecule type" value="Genomic_DNA"/>
</dbReference>
<dbReference type="InterPro" id="IPR031915">
    <property type="entry name" value="Clr2_N"/>
</dbReference>
<evidence type="ECO:0000313" key="2">
    <source>
        <dbReference type="EMBL" id="KAE8270813.1"/>
    </source>
</evidence>
<evidence type="ECO:0000259" key="1">
    <source>
        <dbReference type="Pfam" id="PF16761"/>
    </source>
</evidence>
<name>A0A8X7T7Z1_9BASI</name>
<organism evidence="2 3">
    <name type="scientific">Tilletia walkeri</name>
    <dbReference type="NCBI Taxonomy" id="117179"/>
    <lineage>
        <taxon>Eukaryota</taxon>
        <taxon>Fungi</taxon>
        <taxon>Dikarya</taxon>
        <taxon>Basidiomycota</taxon>
        <taxon>Ustilaginomycotina</taxon>
        <taxon>Exobasidiomycetes</taxon>
        <taxon>Tilletiales</taxon>
        <taxon>Tilletiaceae</taxon>
        <taxon>Tilletia</taxon>
    </lineage>
</organism>
<dbReference type="InterPro" id="IPR038986">
    <property type="entry name" value="Clr2"/>
</dbReference>
<accession>A0A8X7T7Z1</accession>
<keyword evidence="3" id="KW-1185">Reference proteome</keyword>
<reference evidence="2" key="1">
    <citation type="submission" date="2016-04" db="EMBL/GenBank/DDBJ databases">
        <authorList>
            <person name="Nguyen H.D."/>
            <person name="Samba Siva P."/>
            <person name="Cullis J."/>
            <person name="Levesque C.A."/>
            <person name="Hambleton S."/>
        </authorList>
    </citation>
    <scope>NUCLEOTIDE SEQUENCE</scope>
    <source>
        <strain evidence="2">DAOMC 236422</strain>
    </source>
</reference>
<gene>
    <name evidence="2" type="ORF">A4X09_0g1511</name>
</gene>
<proteinExistence type="predicted"/>